<dbReference type="InterPro" id="IPR013320">
    <property type="entry name" value="ConA-like_dom_sf"/>
</dbReference>
<dbReference type="InterPro" id="IPR003877">
    <property type="entry name" value="SPRY_dom"/>
</dbReference>
<feature type="domain" description="B30.2/SPRY" evidence="1">
    <location>
        <begin position="1"/>
        <end position="162"/>
    </location>
</feature>
<proteinExistence type="predicted"/>
<comment type="caution">
    <text evidence="2">The sequence shown here is derived from an EMBL/GenBank/DDBJ whole genome shotgun (WGS) entry which is preliminary data.</text>
</comment>
<dbReference type="Gene3D" id="2.60.120.920">
    <property type="match status" value="1"/>
</dbReference>
<accession>A0ABU1QI32</accession>
<dbReference type="SUPFAM" id="SSF49899">
    <property type="entry name" value="Concanavalin A-like lectins/glucanases"/>
    <property type="match status" value="1"/>
</dbReference>
<reference evidence="2 3" key="1">
    <citation type="submission" date="2023-07" db="EMBL/GenBank/DDBJ databases">
        <title>Sorghum-associated microbial communities from plants grown in Nebraska, USA.</title>
        <authorList>
            <person name="Schachtman D."/>
        </authorList>
    </citation>
    <scope>NUCLEOTIDE SEQUENCE [LARGE SCALE GENOMIC DNA]</scope>
    <source>
        <strain evidence="2 3">BE143</strain>
    </source>
</reference>
<name>A0ABU1QI32_9BACL</name>
<sequence length="698" mass="79015">MTTYLIDPNKSKNSSLNAVVVDPLGLKVTITDNANHNSWCMANLPLPQDKVYWEAKVFSANGETGGYTTHLGIGTSNYINYISYYGDGGKLFPGSKTFGTAYKEGDLIGMAYDYFSNSITFYKNGLSQGTVSTGIPQDVPVYPIMGNYYPSSCEFNFGSSTFKYATPTGYRKLDEFQRLLIKNGDTYYTYNSSGEWETIQGAITEEIYLNQGIKDANIIRESDWKYFKTPIDLCYYSDNPNRDKVAFKIETEPYTLAREWEGKTVKVIEYTDSPTQTESIISTEVEPFILYDELGDNIDVLYYTDELTKTAASIEYNANYSPLDDIHNNFEVVTWTDESNNPPKLSLGALPVNQFIKQSNDFTLPGSLQAITIVKSVSNNAKFLLSFDSGQSWKAYRYGKWSYVDVDNINAISKQAMSYKEISKLVESNFKNQGDKVRFGYYIEDKKQESLNPTKIDATQLVIKSNVDDTKFQNLSFYVLNTEATIQLTFNSGKILGQINDEDKGKVQYRVLLNDLPYFPNDGSFTRLAPSPVDINLNISERDMHFDKDNKLRVEFKDYWGKTDYWETTFAGTYTGLMFMDESGEYLSDTFGGILKYLDFGMIFAGQTTVDQKVVIKNQLGYSIDNLLLEVNKDKLPKGVTVELSRAQSPFLATDYITYGLTKPLETQEFYVRIVADIEAKPVPNGIFELKINSNKAV</sequence>
<evidence type="ECO:0000259" key="1">
    <source>
        <dbReference type="PROSITE" id="PS50188"/>
    </source>
</evidence>
<dbReference type="Pfam" id="PF00622">
    <property type="entry name" value="SPRY"/>
    <property type="match status" value="1"/>
</dbReference>
<dbReference type="InterPro" id="IPR001870">
    <property type="entry name" value="B30.2/SPRY"/>
</dbReference>
<organism evidence="2 3">
    <name type="scientific">Paenibacillus peoriae</name>
    <dbReference type="NCBI Taxonomy" id="59893"/>
    <lineage>
        <taxon>Bacteria</taxon>
        <taxon>Bacillati</taxon>
        <taxon>Bacillota</taxon>
        <taxon>Bacilli</taxon>
        <taxon>Bacillales</taxon>
        <taxon>Paenibacillaceae</taxon>
        <taxon>Paenibacillus</taxon>
    </lineage>
</organism>
<dbReference type="PROSITE" id="PS50188">
    <property type="entry name" value="B302_SPRY"/>
    <property type="match status" value="1"/>
</dbReference>
<evidence type="ECO:0000313" key="2">
    <source>
        <dbReference type="EMBL" id="MDR6779308.1"/>
    </source>
</evidence>
<dbReference type="RefSeq" id="WP_068940847.1">
    <property type="nucleotide sequence ID" value="NZ_JAVDUG010000004.1"/>
</dbReference>
<gene>
    <name evidence="2" type="ORF">J2W98_003588</name>
</gene>
<evidence type="ECO:0000313" key="3">
    <source>
        <dbReference type="Proteomes" id="UP001266807"/>
    </source>
</evidence>
<keyword evidence="3" id="KW-1185">Reference proteome</keyword>
<dbReference type="EMBL" id="JAVDUG010000004">
    <property type="protein sequence ID" value="MDR6779308.1"/>
    <property type="molecule type" value="Genomic_DNA"/>
</dbReference>
<protein>
    <recommendedName>
        <fullName evidence="1">B30.2/SPRY domain-containing protein</fullName>
    </recommendedName>
</protein>
<dbReference type="InterPro" id="IPR043136">
    <property type="entry name" value="B30.2/SPRY_sf"/>
</dbReference>
<dbReference type="SMART" id="SM00449">
    <property type="entry name" value="SPRY"/>
    <property type="match status" value="1"/>
</dbReference>
<dbReference type="Proteomes" id="UP001266807">
    <property type="component" value="Unassembled WGS sequence"/>
</dbReference>